<dbReference type="EMBL" id="JAWHVL010000001">
    <property type="protein sequence ID" value="MDV2631286.1"/>
    <property type="molecule type" value="Genomic_DNA"/>
</dbReference>
<dbReference type="GO" id="GO:0032259">
    <property type="term" value="P:methylation"/>
    <property type="evidence" value="ECO:0007669"/>
    <property type="project" value="UniProtKB-KW"/>
</dbReference>
<sequence length="250" mass="29157">MNNNYQKKNYNRNFAEFYNKFLTGQAKNYGEFIAEFLETKVKDRSIADFMCGTGNLLKIFEEKNWETMGVDISNEMLEIAARNLKNTELISADVTDFTSKKCYSAIVSTADAFNHLQTLEDIRDTFKSIYSSLKTGGYLIFDMNTPFGIKKNCFYISSSDDEGLVIREGFIDEQNGVGFTRFQGFFRKNVEEVYSRFDATIYNYIYEIDQIREMLINSGFSNIQIKDGYSDENWNYENTERVLFICQKEE</sequence>
<reference evidence="1" key="1">
    <citation type="submission" date="2023-10" db="EMBL/GenBank/DDBJ databases">
        <title>Production of high quality cheese from raw caw milk (raw cheese).</title>
        <authorList>
            <person name="Samouris G."/>
        </authorList>
    </citation>
    <scope>NUCLEOTIDE SEQUENCE</scope>
    <source>
        <strain evidence="1">M17-3</strain>
    </source>
</reference>
<accession>A0AAE4NN09</accession>
<dbReference type="SUPFAM" id="SSF53335">
    <property type="entry name" value="S-adenosyl-L-methionine-dependent methyltransferases"/>
    <property type="match status" value="1"/>
</dbReference>
<dbReference type="AlphaFoldDB" id="A0AAE4NN09"/>
<dbReference type="CDD" id="cd02440">
    <property type="entry name" value="AdoMet_MTases"/>
    <property type="match status" value="1"/>
</dbReference>
<dbReference type="RefSeq" id="WP_054246971.1">
    <property type="nucleotide sequence ID" value="NZ_CP125772.1"/>
</dbReference>
<dbReference type="Gene3D" id="3.40.50.150">
    <property type="entry name" value="Vaccinia Virus protein VP39"/>
    <property type="match status" value="1"/>
</dbReference>
<keyword evidence="1" id="KW-0489">Methyltransferase</keyword>
<keyword evidence="1" id="KW-0808">Transferase</keyword>
<comment type="caution">
    <text evidence="1">The sequence shown here is derived from an EMBL/GenBank/DDBJ whole genome shotgun (WGS) entry which is preliminary data.</text>
</comment>
<dbReference type="Gene3D" id="2.20.25.110">
    <property type="entry name" value="S-adenosyl-L-methionine-dependent methyltransferases"/>
    <property type="match status" value="1"/>
</dbReference>
<evidence type="ECO:0000313" key="2">
    <source>
        <dbReference type="Proteomes" id="UP001186047"/>
    </source>
</evidence>
<dbReference type="InterPro" id="IPR029063">
    <property type="entry name" value="SAM-dependent_MTases_sf"/>
</dbReference>
<evidence type="ECO:0000313" key="1">
    <source>
        <dbReference type="EMBL" id="MDV2631286.1"/>
    </source>
</evidence>
<protein>
    <submittedName>
        <fullName evidence="1">Methyltransferase domain-containing protein</fullName>
    </submittedName>
</protein>
<dbReference type="GO" id="GO:0008168">
    <property type="term" value="F:methyltransferase activity"/>
    <property type="evidence" value="ECO:0007669"/>
    <property type="project" value="UniProtKB-KW"/>
</dbReference>
<dbReference type="Proteomes" id="UP001186047">
    <property type="component" value="Unassembled WGS sequence"/>
</dbReference>
<dbReference type="Pfam" id="PF13489">
    <property type="entry name" value="Methyltransf_23"/>
    <property type="match status" value="1"/>
</dbReference>
<organism evidence="1 2">
    <name type="scientific">Lactococcus lactis</name>
    <dbReference type="NCBI Taxonomy" id="1358"/>
    <lineage>
        <taxon>Bacteria</taxon>
        <taxon>Bacillati</taxon>
        <taxon>Bacillota</taxon>
        <taxon>Bacilli</taxon>
        <taxon>Lactobacillales</taxon>
        <taxon>Streptococcaceae</taxon>
        <taxon>Lactococcus</taxon>
    </lineage>
</organism>
<gene>
    <name evidence="1" type="ORF">RZO31_00120</name>
</gene>
<name>A0AAE4NN09_9LACT</name>
<dbReference type="PANTHER" id="PTHR43861">
    <property type="entry name" value="TRANS-ACONITATE 2-METHYLTRANSFERASE-RELATED"/>
    <property type="match status" value="1"/>
</dbReference>
<proteinExistence type="predicted"/>